<dbReference type="InterPro" id="IPR036249">
    <property type="entry name" value="Thioredoxin-like_sf"/>
</dbReference>
<keyword evidence="2" id="KW-0201">Cytochrome c-type biogenesis</keyword>
<organism evidence="7 8">
    <name type="scientific">Tautonia plasticadhaerens</name>
    <dbReference type="NCBI Taxonomy" id="2527974"/>
    <lineage>
        <taxon>Bacteria</taxon>
        <taxon>Pseudomonadati</taxon>
        <taxon>Planctomycetota</taxon>
        <taxon>Planctomycetia</taxon>
        <taxon>Isosphaerales</taxon>
        <taxon>Isosphaeraceae</taxon>
        <taxon>Tautonia</taxon>
    </lineage>
</organism>
<evidence type="ECO:0000313" key="8">
    <source>
        <dbReference type="Proteomes" id="UP000317835"/>
    </source>
</evidence>
<dbReference type="PROSITE" id="PS51352">
    <property type="entry name" value="THIOREDOXIN_2"/>
    <property type="match status" value="1"/>
</dbReference>
<feature type="signal peptide" evidence="5">
    <location>
        <begin position="1"/>
        <end position="20"/>
    </location>
</feature>
<evidence type="ECO:0000256" key="2">
    <source>
        <dbReference type="ARBA" id="ARBA00022748"/>
    </source>
</evidence>
<dbReference type="PANTHER" id="PTHR42852:SF6">
    <property type="entry name" value="THIOL:DISULFIDE INTERCHANGE PROTEIN DSBE"/>
    <property type="match status" value="1"/>
</dbReference>
<evidence type="ECO:0000313" key="7">
    <source>
        <dbReference type="EMBL" id="QDV33884.1"/>
    </source>
</evidence>
<keyword evidence="3" id="KW-1015">Disulfide bond</keyword>
<dbReference type="Pfam" id="PF08534">
    <property type="entry name" value="Redoxin"/>
    <property type="match status" value="1"/>
</dbReference>
<dbReference type="GO" id="GO:0030313">
    <property type="term" value="C:cell envelope"/>
    <property type="evidence" value="ECO:0007669"/>
    <property type="project" value="UniProtKB-SubCell"/>
</dbReference>
<protein>
    <submittedName>
        <fullName evidence="7">Thiol-disulfide oxidoreductase ResA</fullName>
    </submittedName>
</protein>
<keyword evidence="8" id="KW-1185">Reference proteome</keyword>
<feature type="chain" id="PRO_5021796023" evidence="5">
    <location>
        <begin position="21"/>
        <end position="367"/>
    </location>
</feature>
<comment type="subcellular location">
    <subcellularLocation>
        <location evidence="1">Cell envelope</location>
    </subcellularLocation>
</comment>
<accession>A0A518GZ56</accession>
<evidence type="ECO:0000256" key="1">
    <source>
        <dbReference type="ARBA" id="ARBA00004196"/>
    </source>
</evidence>
<dbReference type="Gene3D" id="3.40.30.10">
    <property type="entry name" value="Glutaredoxin"/>
    <property type="match status" value="1"/>
</dbReference>
<evidence type="ECO:0000259" key="6">
    <source>
        <dbReference type="PROSITE" id="PS51352"/>
    </source>
</evidence>
<dbReference type="RefSeq" id="WP_145268347.1">
    <property type="nucleotide sequence ID" value="NZ_CP036426.1"/>
</dbReference>
<evidence type="ECO:0000256" key="4">
    <source>
        <dbReference type="ARBA" id="ARBA00023284"/>
    </source>
</evidence>
<proteinExistence type="predicted"/>
<keyword evidence="5" id="KW-0732">Signal</keyword>
<dbReference type="GO" id="GO:0017004">
    <property type="term" value="P:cytochrome complex assembly"/>
    <property type="evidence" value="ECO:0007669"/>
    <property type="project" value="UniProtKB-KW"/>
</dbReference>
<dbReference type="SUPFAM" id="SSF52833">
    <property type="entry name" value="Thioredoxin-like"/>
    <property type="match status" value="1"/>
</dbReference>
<sequence length="367" mass="39256" precursor="true">MKRSLFAIALLPILSAAAIAQEPAEADALRQAVKADPNSIEAINAYMGAAIGEVLSSIETDPDAAEKALGEMGAFLKTLTPTSPEAQQLMARANGVVPVLQQRITLGRKTLDELQEAVRQAPGDAQALSDYREKLTMQLSEQAYSAPTEASKVLAGARDFLAEMKAKAGAPAEEAYAQAGQVLDQLSTAIESNLARDALVGKPAAPLAVEAWVNGSPLTEADLKGKVVLLDFWAVWCGPCIATFPHLIEWDEQYGDKGLVILGLTNYYQFDWDEDAQRAAPTPDTTPEQERAMLEKFAAHHGLTHRFAIQDGDSMSEYYQVSGIPQAVVIDQEGKVRMVRVGSGEANAKAIGDLLAELLGPAEKAAE</sequence>
<keyword evidence="4" id="KW-0676">Redox-active center</keyword>
<dbReference type="CDD" id="cd02966">
    <property type="entry name" value="TlpA_like_family"/>
    <property type="match status" value="1"/>
</dbReference>
<dbReference type="EMBL" id="CP036426">
    <property type="protein sequence ID" value="QDV33884.1"/>
    <property type="molecule type" value="Genomic_DNA"/>
</dbReference>
<dbReference type="GO" id="GO:0016491">
    <property type="term" value="F:oxidoreductase activity"/>
    <property type="evidence" value="ECO:0007669"/>
    <property type="project" value="InterPro"/>
</dbReference>
<dbReference type="InterPro" id="IPR050553">
    <property type="entry name" value="Thioredoxin_ResA/DsbE_sf"/>
</dbReference>
<dbReference type="InterPro" id="IPR013740">
    <property type="entry name" value="Redoxin"/>
</dbReference>
<dbReference type="KEGG" id="tpla:ElP_17640"/>
<evidence type="ECO:0000256" key="3">
    <source>
        <dbReference type="ARBA" id="ARBA00023157"/>
    </source>
</evidence>
<dbReference type="AlphaFoldDB" id="A0A518GZ56"/>
<evidence type="ECO:0000256" key="5">
    <source>
        <dbReference type="SAM" id="SignalP"/>
    </source>
</evidence>
<reference evidence="7 8" key="1">
    <citation type="submission" date="2019-02" db="EMBL/GenBank/DDBJ databases">
        <title>Deep-cultivation of Planctomycetes and their phenomic and genomic characterization uncovers novel biology.</title>
        <authorList>
            <person name="Wiegand S."/>
            <person name="Jogler M."/>
            <person name="Boedeker C."/>
            <person name="Pinto D."/>
            <person name="Vollmers J."/>
            <person name="Rivas-Marin E."/>
            <person name="Kohn T."/>
            <person name="Peeters S.H."/>
            <person name="Heuer A."/>
            <person name="Rast P."/>
            <person name="Oberbeckmann S."/>
            <person name="Bunk B."/>
            <person name="Jeske O."/>
            <person name="Meyerdierks A."/>
            <person name="Storesund J.E."/>
            <person name="Kallscheuer N."/>
            <person name="Luecker S."/>
            <person name="Lage O.M."/>
            <person name="Pohl T."/>
            <person name="Merkel B.J."/>
            <person name="Hornburger P."/>
            <person name="Mueller R.-W."/>
            <person name="Bruemmer F."/>
            <person name="Labrenz M."/>
            <person name="Spormann A.M."/>
            <person name="Op den Camp H."/>
            <person name="Overmann J."/>
            <person name="Amann R."/>
            <person name="Jetten M.S.M."/>
            <person name="Mascher T."/>
            <person name="Medema M.H."/>
            <person name="Devos D.P."/>
            <person name="Kaster A.-K."/>
            <person name="Ovreas L."/>
            <person name="Rohde M."/>
            <person name="Galperin M.Y."/>
            <person name="Jogler C."/>
        </authorList>
    </citation>
    <scope>NUCLEOTIDE SEQUENCE [LARGE SCALE GENOMIC DNA]</scope>
    <source>
        <strain evidence="7 8">ElP</strain>
    </source>
</reference>
<dbReference type="OrthoDB" id="288837at2"/>
<dbReference type="InterPro" id="IPR013766">
    <property type="entry name" value="Thioredoxin_domain"/>
</dbReference>
<dbReference type="PANTHER" id="PTHR42852">
    <property type="entry name" value="THIOL:DISULFIDE INTERCHANGE PROTEIN DSBE"/>
    <property type="match status" value="1"/>
</dbReference>
<name>A0A518GZ56_9BACT</name>
<dbReference type="Proteomes" id="UP000317835">
    <property type="component" value="Chromosome"/>
</dbReference>
<gene>
    <name evidence="7" type="primary">resA_5</name>
    <name evidence="7" type="ORF">ElP_17640</name>
</gene>
<feature type="domain" description="Thioredoxin" evidence="6">
    <location>
        <begin position="198"/>
        <end position="360"/>
    </location>
</feature>